<protein>
    <recommendedName>
        <fullName evidence="3">Lipoprotein</fullName>
    </recommendedName>
</protein>
<dbReference type="EMBL" id="JAPDVK010000004">
    <property type="protein sequence ID" value="MCW4129155.1"/>
    <property type="molecule type" value="Genomic_DNA"/>
</dbReference>
<name>A0AAP3BDM9_9BACT</name>
<accession>A0AAP3BDM9</accession>
<organism evidence="1 2">
    <name type="scientific">Segatella copri</name>
    <dbReference type="NCBI Taxonomy" id="165179"/>
    <lineage>
        <taxon>Bacteria</taxon>
        <taxon>Pseudomonadati</taxon>
        <taxon>Bacteroidota</taxon>
        <taxon>Bacteroidia</taxon>
        <taxon>Bacteroidales</taxon>
        <taxon>Prevotellaceae</taxon>
        <taxon>Segatella</taxon>
    </lineage>
</organism>
<reference evidence="1" key="1">
    <citation type="submission" date="2022-11" db="EMBL/GenBank/DDBJ databases">
        <title>Genomic repertoires linked with pathogenic potency of arthritogenic Prevotella copri isolated from the gut of rheumatoid arthritis patients.</title>
        <authorList>
            <person name="Nii T."/>
            <person name="Maeda Y."/>
            <person name="Motooka D."/>
            <person name="Naito M."/>
            <person name="Matsumoto Y."/>
            <person name="Ogawa T."/>
            <person name="Oguro-Igashira E."/>
            <person name="Kishikawa T."/>
            <person name="Yamashita M."/>
            <person name="Koizumi S."/>
            <person name="Kurakawa T."/>
            <person name="Okumura R."/>
            <person name="Kayama H."/>
            <person name="Murakami M."/>
            <person name="Sakaguchi T."/>
            <person name="Das B."/>
            <person name="Nakamura S."/>
            <person name="Okada Y."/>
            <person name="Kumanogoh A."/>
            <person name="Takeda K."/>
        </authorList>
    </citation>
    <scope>NUCLEOTIDE SEQUENCE</scope>
    <source>
        <strain evidence="1">F3-75</strain>
    </source>
</reference>
<dbReference type="Proteomes" id="UP001209344">
    <property type="component" value="Unassembled WGS sequence"/>
</dbReference>
<evidence type="ECO:0000313" key="1">
    <source>
        <dbReference type="EMBL" id="MCW4129155.1"/>
    </source>
</evidence>
<dbReference type="PROSITE" id="PS51257">
    <property type="entry name" value="PROKAR_LIPOPROTEIN"/>
    <property type="match status" value="1"/>
</dbReference>
<dbReference type="AlphaFoldDB" id="A0AAP3BDM9"/>
<evidence type="ECO:0000313" key="2">
    <source>
        <dbReference type="Proteomes" id="UP001209344"/>
    </source>
</evidence>
<sequence>MKRNLGILIAMIFITVLSSCEKKEILKLKTVWGEATINNNCLFQYTTIGEGLSNKYWFLPLGVDNICRVKEGVCYFQMFLRDYEEKDTYNFWLILIGCYADEKFPIIGKEYKIVVQDQVNLGNIGISFYESGKLRDFYSENSEFVSYGIAGLSIPPSHEKFIPLAGSIKFVKRDTKSGEYSISYSLKSEDNSASDAYSIMGKFNGKLKIIKQLIGGIKIRLKISIFYGGKVVHLADF</sequence>
<gene>
    <name evidence="1" type="ORF">ONT16_13040</name>
</gene>
<proteinExistence type="predicted"/>
<comment type="caution">
    <text evidence="1">The sequence shown here is derived from an EMBL/GenBank/DDBJ whole genome shotgun (WGS) entry which is preliminary data.</text>
</comment>
<evidence type="ECO:0008006" key="3">
    <source>
        <dbReference type="Google" id="ProtNLM"/>
    </source>
</evidence>
<dbReference type="RefSeq" id="WP_264966715.1">
    <property type="nucleotide sequence ID" value="NZ_JAPDVK010000004.1"/>
</dbReference>